<dbReference type="STRING" id="7217.B3MDD3"/>
<dbReference type="Proteomes" id="UP000007801">
    <property type="component" value="Unassembled WGS sequence"/>
</dbReference>
<evidence type="ECO:0008006" key="4">
    <source>
        <dbReference type="Google" id="ProtNLM"/>
    </source>
</evidence>
<protein>
    <recommendedName>
        <fullName evidence="4">Salivary secreted peptide</fullName>
    </recommendedName>
</protein>
<reference evidence="2 3" key="1">
    <citation type="journal article" date="2007" name="Nature">
        <title>Evolution of genes and genomes on the Drosophila phylogeny.</title>
        <authorList>
            <consortium name="Drosophila 12 Genomes Consortium"/>
            <person name="Clark A.G."/>
            <person name="Eisen M.B."/>
            <person name="Smith D.R."/>
            <person name="Bergman C.M."/>
            <person name="Oliver B."/>
            <person name="Markow T.A."/>
            <person name="Kaufman T.C."/>
            <person name="Kellis M."/>
            <person name="Gelbart W."/>
            <person name="Iyer V.N."/>
            <person name="Pollard D.A."/>
            <person name="Sackton T.B."/>
            <person name="Larracuente A.M."/>
            <person name="Singh N.D."/>
            <person name="Abad J.P."/>
            <person name="Abt D.N."/>
            <person name="Adryan B."/>
            <person name="Aguade M."/>
            <person name="Akashi H."/>
            <person name="Anderson W.W."/>
            <person name="Aquadro C.F."/>
            <person name="Ardell D.H."/>
            <person name="Arguello R."/>
            <person name="Artieri C.G."/>
            <person name="Barbash D.A."/>
            <person name="Barker D."/>
            <person name="Barsanti P."/>
            <person name="Batterham P."/>
            <person name="Batzoglou S."/>
            <person name="Begun D."/>
            <person name="Bhutkar A."/>
            <person name="Blanco E."/>
            <person name="Bosak S.A."/>
            <person name="Bradley R.K."/>
            <person name="Brand A.D."/>
            <person name="Brent M.R."/>
            <person name="Brooks A.N."/>
            <person name="Brown R.H."/>
            <person name="Butlin R.K."/>
            <person name="Caggese C."/>
            <person name="Calvi B.R."/>
            <person name="Bernardo de Carvalho A."/>
            <person name="Caspi A."/>
            <person name="Castrezana S."/>
            <person name="Celniker S.E."/>
            <person name="Chang J.L."/>
            <person name="Chapple C."/>
            <person name="Chatterji S."/>
            <person name="Chinwalla A."/>
            <person name="Civetta A."/>
            <person name="Clifton S.W."/>
            <person name="Comeron J.M."/>
            <person name="Costello J.C."/>
            <person name="Coyne J.A."/>
            <person name="Daub J."/>
            <person name="David R.G."/>
            <person name="Delcher A.L."/>
            <person name="Delehaunty K."/>
            <person name="Do C.B."/>
            <person name="Ebling H."/>
            <person name="Edwards K."/>
            <person name="Eickbush T."/>
            <person name="Evans J.D."/>
            <person name="Filipski A."/>
            <person name="Findeiss S."/>
            <person name="Freyhult E."/>
            <person name="Fulton L."/>
            <person name="Fulton R."/>
            <person name="Garcia A.C."/>
            <person name="Gardiner A."/>
            <person name="Garfield D.A."/>
            <person name="Garvin B.E."/>
            <person name="Gibson G."/>
            <person name="Gilbert D."/>
            <person name="Gnerre S."/>
            <person name="Godfrey J."/>
            <person name="Good R."/>
            <person name="Gotea V."/>
            <person name="Gravely B."/>
            <person name="Greenberg A.J."/>
            <person name="Griffiths-Jones S."/>
            <person name="Gross S."/>
            <person name="Guigo R."/>
            <person name="Gustafson E.A."/>
            <person name="Haerty W."/>
            <person name="Hahn M.W."/>
            <person name="Halligan D.L."/>
            <person name="Halpern A.L."/>
            <person name="Halter G.M."/>
            <person name="Han M.V."/>
            <person name="Heger A."/>
            <person name="Hillier L."/>
            <person name="Hinrichs A.S."/>
            <person name="Holmes I."/>
            <person name="Hoskins R.A."/>
            <person name="Hubisz M.J."/>
            <person name="Hultmark D."/>
            <person name="Huntley M.A."/>
            <person name="Jaffe D.B."/>
            <person name="Jagadeeshan S."/>
            <person name="Jeck W.R."/>
            <person name="Johnson J."/>
            <person name="Jones C.D."/>
            <person name="Jordan W.C."/>
            <person name="Karpen G.H."/>
            <person name="Kataoka E."/>
            <person name="Keightley P.D."/>
            <person name="Kheradpour P."/>
            <person name="Kirkness E.F."/>
            <person name="Koerich L.B."/>
            <person name="Kristiansen K."/>
            <person name="Kudrna D."/>
            <person name="Kulathinal R.J."/>
            <person name="Kumar S."/>
            <person name="Kwok R."/>
            <person name="Lander E."/>
            <person name="Langley C.H."/>
            <person name="Lapoint R."/>
            <person name="Lazzaro B.P."/>
            <person name="Lee S.J."/>
            <person name="Levesque L."/>
            <person name="Li R."/>
            <person name="Lin C.F."/>
            <person name="Lin M.F."/>
            <person name="Lindblad-Toh K."/>
            <person name="Llopart A."/>
            <person name="Long M."/>
            <person name="Low L."/>
            <person name="Lozovsky E."/>
            <person name="Lu J."/>
            <person name="Luo M."/>
            <person name="Machado C.A."/>
            <person name="Makalowski W."/>
            <person name="Marzo M."/>
            <person name="Matsuda M."/>
            <person name="Matzkin L."/>
            <person name="McAllister B."/>
            <person name="McBride C.S."/>
            <person name="McKernan B."/>
            <person name="McKernan K."/>
            <person name="Mendez-Lago M."/>
            <person name="Minx P."/>
            <person name="Mollenhauer M.U."/>
            <person name="Montooth K."/>
            <person name="Mount S.M."/>
            <person name="Mu X."/>
            <person name="Myers E."/>
            <person name="Negre B."/>
            <person name="Newfeld S."/>
            <person name="Nielsen R."/>
            <person name="Noor M.A."/>
            <person name="O'Grady P."/>
            <person name="Pachter L."/>
            <person name="Papaceit M."/>
            <person name="Parisi M.J."/>
            <person name="Parisi M."/>
            <person name="Parts L."/>
            <person name="Pedersen J.S."/>
            <person name="Pesole G."/>
            <person name="Phillippy A.M."/>
            <person name="Ponting C.P."/>
            <person name="Pop M."/>
            <person name="Porcelli D."/>
            <person name="Powell J.R."/>
            <person name="Prohaska S."/>
            <person name="Pruitt K."/>
            <person name="Puig M."/>
            <person name="Quesneville H."/>
            <person name="Ram K.R."/>
            <person name="Rand D."/>
            <person name="Rasmussen M.D."/>
            <person name="Reed L.K."/>
            <person name="Reenan R."/>
            <person name="Reily A."/>
            <person name="Remington K.A."/>
            <person name="Rieger T.T."/>
            <person name="Ritchie M.G."/>
            <person name="Robin C."/>
            <person name="Rogers Y.H."/>
            <person name="Rohde C."/>
            <person name="Rozas J."/>
            <person name="Rubenfield M.J."/>
            <person name="Ruiz A."/>
            <person name="Russo S."/>
            <person name="Salzberg S.L."/>
            <person name="Sanchez-Gracia A."/>
            <person name="Saranga D.J."/>
            <person name="Sato H."/>
            <person name="Schaeffer S.W."/>
            <person name="Schatz M.C."/>
            <person name="Schlenke T."/>
            <person name="Schwartz R."/>
            <person name="Segarra C."/>
            <person name="Singh R.S."/>
            <person name="Sirot L."/>
            <person name="Sirota M."/>
            <person name="Sisneros N.B."/>
            <person name="Smith C.D."/>
            <person name="Smith T.F."/>
            <person name="Spieth J."/>
            <person name="Stage D.E."/>
            <person name="Stark A."/>
            <person name="Stephan W."/>
            <person name="Strausberg R.L."/>
            <person name="Strempel S."/>
            <person name="Sturgill D."/>
            <person name="Sutton G."/>
            <person name="Sutton G.G."/>
            <person name="Tao W."/>
            <person name="Teichmann S."/>
            <person name="Tobari Y.N."/>
            <person name="Tomimura Y."/>
            <person name="Tsolas J.M."/>
            <person name="Valente V.L."/>
            <person name="Venter E."/>
            <person name="Venter J.C."/>
            <person name="Vicario S."/>
            <person name="Vieira F.G."/>
            <person name="Vilella A.J."/>
            <person name="Villasante A."/>
            <person name="Walenz B."/>
            <person name="Wang J."/>
            <person name="Wasserman M."/>
            <person name="Watts T."/>
            <person name="Wilson D."/>
            <person name="Wilson R.K."/>
            <person name="Wing R.A."/>
            <person name="Wolfner M.F."/>
            <person name="Wong A."/>
            <person name="Wong G.K."/>
            <person name="Wu C.I."/>
            <person name="Wu G."/>
            <person name="Yamamoto D."/>
            <person name="Yang H.P."/>
            <person name="Yang S.P."/>
            <person name="Yorke J.A."/>
            <person name="Yoshida K."/>
            <person name="Zdobnov E."/>
            <person name="Zhang P."/>
            <person name="Zhang Y."/>
            <person name="Zimin A.V."/>
            <person name="Baldwin J."/>
            <person name="Abdouelleil A."/>
            <person name="Abdulkadir J."/>
            <person name="Abebe A."/>
            <person name="Abera B."/>
            <person name="Abreu J."/>
            <person name="Acer S.C."/>
            <person name="Aftuck L."/>
            <person name="Alexander A."/>
            <person name="An P."/>
            <person name="Anderson E."/>
            <person name="Anderson S."/>
            <person name="Arachi H."/>
            <person name="Azer M."/>
            <person name="Bachantsang P."/>
            <person name="Barry A."/>
            <person name="Bayul T."/>
            <person name="Berlin A."/>
            <person name="Bessette D."/>
            <person name="Bloom T."/>
            <person name="Blye J."/>
            <person name="Boguslavskiy L."/>
            <person name="Bonnet C."/>
            <person name="Boukhgalter B."/>
            <person name="Bourzgui I."/>
            <person name="Brown A."/>
            <person name="Cahill P."/>
            <person name="Channer S."/>
            <person name="Cheshatsang Y."/>
            <person name="Chuda L."/>
            <person name="Citroen M."/>
            <person name="Collymore A."/>
            <person name="Cooke P."/>
            <person name="Costello M."/>
            <person name="D'Aco K."/>
            <person name="Daza R."/>
            <person name="De Haan G."/>
            <person name="DeGray S."/>
            <person name="DeMaso C."/>
            <person name="Dhargay N."/>
            <person name="Dooley K."/>
            <person name="Dooley E."/>
            <person name="Doricent M."/>
            <person name="Dorje P."/>
            <person name="Dorjee K."/>
            <person name="Dupes A."/>
            <person name="Elong R."/>
            <person name="Falk J."/>
            <person name="Farina A."/>
            <person name="Faro S."/>
            <person name="Ferguson D."/>
            <person name="Fisher S."/>
            <person name="Foley C.D."/>
            <person name="Franke A."/>
            <person name="Friedrich D."/>
            <person name="Gadbois L."/>
            <person name="Gearin G."/>
            <person name="Gearin C.R."/>
            <person name="Giannoukos G."/>
            <person name="Goode T."/>
            <person name="Graham J."/>
            <person name="Grandbois E."/>
            <person name="Grewal S."/>
            <person name="Gyaltsen K."/>
            <person name="Hafez N."/>
            <person name="Hagos B."/>
            <person name="Hall J."/>
            <person name="Henson C."/>
            <person name="Hollinger A."/>
            <person name="Honan T."/>
            <person name="Huard M.D."/>
            <person name="Hughes L."/>
            <person name="Hurhula B."/>
            <person name="Husby M.E."/>
            <person name="Kamat A."/>
            <person name="Kanga B."/>
            <person name="Kashin S."/>
            <person name="Khazanovich D."/>
            <person name="Kisner P."/>
            <person name="Lance K."/>
            <person name="Lara M."/>
            <person name="Lee W."/>
            <person name="Lennon N."/>
            <person name="Letendre F."/>
            <person name="LeVine R."/>
            <person name="Lipovsky A."/>
            <person name="Liu X."/>
            <person name="Liu J."/>
            <person name="Liu S."/>
            <person name="Lokyitsang T."/>
            <person name="Lokyitsang Y."/>
            <person name="Lubonja R."/>
            <person name="Lui A."/>
            <person name="MacDonald P."/>
            <person name="Magnisalis V."/>
            <person name="Maru K."/>
            <person name="Matthews C."/>
            <person name="McCusker W."/>
            <person name="McDonough S."/>
            <person name="Mehta T."/>
            <person name="Meldrim J."/>
            <person name="Meneus L."/>
            <person name="Mihai O."/>
            <person name="Mihalev A."/>
            <person name="Mihova T."/>
            <person name="Mittelman R."/>
            <person name="Mlenga V."/>
            <person name="Montmayeur A."/>
            <person name="Mulrain L."/>
            <person name="Navidi A."/>
            <person name="Naylor J."/>
            <person name="Negash T."/>
            <person name="Nguyen T."/>
            <person name="Nguyen N."/>
            <person name="Nicol R."/>
            <person name="Norbu C."/>
            <person name="Norbu N."/>
            <person name="Novod N."/>
            <person name="O'Neill B."/>
            <person name="Osman S."/>
            <person name="Markiewicz E."/>
            <person name="Oyono O.L."/>
            <person name="Patti C."/>
            <person name="Phunkhang P."/>
            <person name="Pierre F."/>
            <person name="Priest M."/>
            <person name="Raghuraman S."/>
            <person name="Rege F."/>
            <person name="Reyes R."/>
            <person name="Rise C."/>
            <person name="Rogov P."/>
            <person name="Ross K."/>
            <person name="Ryan E."/>
            <person name="Settipalli S."/>
            <person name="Shea T."/>
            <person name="Sherpa N."/>
            <person name="Shi L."/>
            <person name="Shih D."/>
            <person name="Sparrow T."/>
            <person name="Spaulding J."/>
            <person name="Stalker J."/>
            <person name="Stange-Thomann N."/>
            <person name="Stavropoulos S."/>
            <person name="Stone C."/>
            <person name="Strader C."/>
            <person name="Tesfaye S."/>
            <person name="Thomson T."/>
            <person name="Thoulutsang Y."/>
            <person name="Thoulutsang D."/>
            <person name="Topham K."/>
            <person name="Topping I."/>
            <person name="Tsamla T."/>
            <person name="Vassiliev H."/>
            <person name="Vo A."/>
            <person name="Wangchuk T."/>
            <person name="Wangdi T."/>
            <person name="Weiand M."/>
            <person name="Wilkinson J."/>
            <person name="Wilson A."/>
            <person name="Yadav S."/>
            <person name="Young G."/>
            <person name="Yu Q."/>
            <person name="Zembek L."/>
            <person name="Zhong D."/>
            <person name="Zimmer A."/>
            <person name="Zwirko Z."/>
            <person name="Jaffe D.B."/>
            <person name="Alvarez P."/>
            <person name="Brockman W."/>
            <person name="Butler J."/>
            <person name="Chin C."/>
            <person name="Gnerre S."/>
            <person name="Grabherr M."/>
            <person name="Kleber M."/>
            <person name="Mauceli E."/>
            <person name="MacCallum I."/>
        </authorList>
    </citation>
    <scope>NUCLEOTIDE SEQUENCE [LARGE SCALE GENOMIC DNA]</scope>
    <source>
        <strain evidence="3">Tucson 14024-0371.13</strain>
    </source>
</reference>
<keyword evidence="3" id="KW-1185">Reference proteome</keyword>
<dbReference type="HOGENOM" id="CLU_152785_3_1_1"/>
<dbReference type="EMBL" id="CH902619">
    <property type="protein sequence ID" value="EDV36381.1"/>
    <property type="molecule type" value="Genomic_DNA"/>
</dbReference>
<dbReference type="GeneID" id="6494848"/>
<dbReference type="KEGG" id="dan:6494848"/>
<dbReference type="eggNOG" id="ENOG502TA5W">
    <property type="taxonomic scope" value="Eukaryota"/>
</dbReference>
<sequence>MRSVLILSVVLAVILGAHAYSATWGKAKNTDYQLLHQVEIRYPIKNNYWNVNINYPASGVGYYNISAIYVYDNFKNSSGASPTLYSGGPGYRFATINLKSQVNRGINSTVVIYGK</sequence>
<evidence type="ECO:0000313" key="2">
    <source>
        <dbReference type="EMBL" id="EDV36381.1"/>
    </source>
</evidence>
<dbReference type="PhylomeDB" id="B3MDD3"/>
<feature type="chain" id="PRO_5002792624" description="Salivary secreted peptide" evidence="1">
    <location>
        <begin position="20"/>
        <end position="115"/>
    </location>
</feature>
<proteinExistence type="predicted"/>
<dbReference type="Pfam" id="PF15868">
    <property type="entry name" value="MBF2"/>
    <property type="match status" value="1"/>
</dbReference>
<dbReference type="InParanoid" id="B3MDD3"/>
<evidence type="ECO:0000256" key="1">
    <source>
        <dbReference type="SAM" id="SignalP"/>
    </source>
</evidence>
<keyword evidence="1" id="KW-0732">Signal</keyword>
<dbReference type="AlphaFoldDB" id="B3MDD3"/>
<organism evidence="2 3">
    <name type="scientific">Drosophila ananassae</name>
    <name type="common">Fruit fly</name>
    <dbReference type="NCBI Taxonomy" id="7217"/>
    <lineage>
        <taxon>Eukaryota</taxon>
        <taxon>Metazoa</taxon>
        <taxon>Ecdysozoa</taxon>
        <taxon>Arthropoda</taxon>
        <taxon>Hexapoda</taxon>
        <taxon>Insecta</taxon>
        <taxon>Pterygota</taxon>
        <taxon>Neoptera</taxon>
        <taxon>Endopterygota</taxon>
        <taxon>Diptera</taxon>
        <taxon>Brachycera</taxon>
        <taxon>Muscomorpha</taxon>
        <taxon>Ephydroidea</taxon>
        <taxon>Drosophilidae</taxon>
        <taxon>Drosophila</taxon>
        <taxon>Sophophora</taxon>
    </lineage>
</organism>
<dbReference type="PANTHER" id="PTHR37685:SF1">
    <property type="entry name" value="GEO11136P1-RELATED"/>
    <property type="match status" value="1"/>
</dbReference>
<gene>
    <name evidence="2" type="primary">Dana\GF11989</name>
    <name evidence="2" type="synonym">dana_GLEANR_12002</name>
    <name evidence="2" type="ORF">GF11989</name>
</gene>
<dbReference type="InterPro" id="IPR031734">
    <property type="entry name" value="MBF2"/>
</dbReference>
<dbReference type="OMA" id="WGKRNST"/>
<accession>B3MDD3</accession>
<feature type="signal peptide" evidence="1">
    <location>
        <begin position="1"/>
        <end position="19"/>
    </location>
</feature>
<name>B3MDD3_DROAN</name>
<dbReference type="PANTHER" id="PTHR37685">
    <property type="entry name" value="GEO11136P1-RELATED"/>
    <property type="match status" value="1"/>
</dbReference>
<dbReference type="OrthoDB" id="8192785at2759"/>
<evidence type="ECO:0000313" key="3">
    <source>
        <dbReference type="Proteomes" id="UP000007801"/>
    </source>
</evidence>